<dbReference type="Gene3D" id="3.90.730.10">
    <property type="entry name" value="Ribonuclease T2-like"/>
    <property type="match status" value="1"/>
</dbReference>
<dbReference type="PANTHER" id="PTHR11240:SF17">
    <property type="entry name" value="RIBONUCLEASE T2"/>
    <property type="match status" value="1"/>
</dbReference>
<dbReference type="Proteomes" id="UP000799537">
    <property type="component" value="Unassembled WGS sequence"/>
</dbReference>
<dbReference type="GO" id="GO:0033897">
    <property type="term" value="F:ribonuclease T2 activity"/>
    <property type="evidence" value="ECO:0007669"/>
    <property type="project" value="UniProtKB-EC"/>
</dbReference>
<dbReference type="EC" id="4.6.1.19" evidence="2"/>
<dbReference type="PROSITE" id="PS00531">
    <property type="entry name" value="RNASE_T2_2"/>
    <property type="match status" value="1"/>
</dbReference>
<feature type="signal peptide" evidence="5">
    <location>
        <begin position="1"/>
        <end position="16"/>
    </location>
</feature>
<dbReference type="PANTHER" id="PTHR11240">
    <property type="entry name" value="RIBONUCLEASE T2"/>
    <property type="match status" value="1"/>
</dbReference>
<dbReference type="SUPFAM" id="SSF55895">
    <property type="entry name" value="Ribonuclease Rh-like"/>
    <property type="match status" value="1"/>
</dbReference>
<dbReference type="InterPro" id="IPR018188">
    <property type="entry name" value="RNase_T2_His_AS_1"/>
</dbReference>
<reference evidence="6" key="1">
    <citation type="journal article" date="2020" name="Stud. Mycol.">
        <title>101 Dothideomycetes genomes: a test case for predicting lifestyles and emergence of pathogens.</title>
        <authorList>
            <person name="Haridas S."/>
            <person name="Albert R."/>
            <person name="Binder M."/>
            <person name="Bloem J."/>
            <person name="Labutti K."/>
            <person name="Salamov A."/>
            <person name="Andreopoulos B."/>
            <person name="Baker S."/>
            <person name="Barry K."/>
            <person name="Bills G."/>
            <person name="Bluhm B."/>
            <person name="Cannon C."/>
            <person name="Castanera R."/>
            <person name="Culley D."/>
            <person name="Daum C."/>
            <person name="Ezra D."/>
            <person name="Gonzalez J."/>
            <person name="Henrissat B."/>
            <person name="Kuo A."/>
            <person name="Liang C."/>
            <person name="Lipzen A."/>
            <person name="Lutzoni F."/>
            <person name="Magnuson J."/>
            <person name="Mondo S."/>
            <person name="Nolan M."/>
            <person name="Ohm R."/>
            <person name="Pangilinan J."/>
            <person name="Park H.-J."/>
            <person name="Ramirez L."/>
            <person name="Alfaro M."/>
            <person name="Sun H."/>
            <person name="Tritt A."/>
            <person name="Yoshinaga Y."/>
            <person name="Zwiers L.-H."/>
            <person name="Turgeon B."/>
            <person name="Goodwin S."/>
            <person name="Spatafora J."/>
            <person name="Crous P."/>
            <person name="Grigoriev I."/>
        </authorList>
    </citation>
    <scope>NUCLEOTIDE SEQUENCE</scope>
    <source>
        <strain evidence="6">ATCC 36951</strain>
    </source>
</reference>
<keyword evidence="3" id="KW-0540">Nuclease</keyword>
<dbReference type="OrthoDB" id="435754at2759"/>
<accession>A0A6A6CV69</accession>
<dbReference type="EMBL" id="ML993584">
    <property type="protein sequence ID" value="KAF2170935.1"/>
    <property type="molecule type" value="Genomic_DNA"/>
</dbReference>
<dbReference type="InterPro" id="IPR036430">
    <property type="entry name" value="RNase_T2-like_sf"/>
</dbReference>
<organism evidence="6 7">
    <name type="scientific">Zasmidium cellare ATCC 36951</name>
    <dbReference type="NCBI Taxonomy" id="1080233"/>
    <lineage>
        <taxon>Eukaryota</taxon>
        <taxon>Fungi</taxon>
        <taxon>Dikarya</taxon>
        <taxon>Ascomycota</taxon>
        <taxon>Pezizomycotina</taxon>
        <taxon>Dothideomycetes</taxon>
        <taxon>Dothideomycetidae</taxon>
        <taxon>Mycosphaerellales</taxon>
        <taxon>Mycosphaerellaceae</taxon>
        <taxon>Zasmidium</taxon>
    </lineage>
</organism>
<evidence type="ECO:0000256" key="1">
    <source>
        <dbReference type="ARBA" id="ARBA00007469"/>
    </source>
</evidence>
<dbReference type="Pfam" id="PF00445">
    <property type="entry name" value="Ribonuclease_T2"/>
    <property type="match status" value="1"/>
</dbReference>
<evidence type="ECO:0000256" key="5">
    <source>
        <dbReference type="SAM" id="SignalP"/>
    </source>
</evidence>
<evidence type="ECO:0000256" key="4">
    <source>
        <dbReference type="RuleBase" id="RU004328"/>
    </source>
</evidence>
<dbReference type="RefSeq" id="XP_033671824.1">
    <property type="nucleotide sequence ID" value="XM_033804700.1"/>
</dbReference>
<keyword evidence="3" id="KW-0378">Hydrolase</keyword>
<keyword evidence="3" id="KW-0255">Endonuclease</keyword>
<evidence type="ECO:0000256" key="3">
    <source>
        <dbReference type="ARBA" id="ARBA00022759"/>
    </source>
</evidence>
<evidence type="ECO:0000313" key="7">
    <source>
        <dbReference type="Proteomes" id="UP000799537"/>
    </source>
</evidence>
<dbReference type="PROSITE" id="PS00530">
    <property type="entry name" value="RNASE_T2_1"/>
    <property type="match status" value="1"/>
</dbReference>
<keyword evidence="5" id="KW-0732">Signal</keyword>
<dbReference type="GO" id="GO:0003723">
    <property type="term" value="F:RNA binding"/>
    <property type="evidence" value="ECO:0007669"/>
    <property type="project" value="InterPro"/>
</dbReference>
<dbReference type="InterPro" id="IPR033130">
    <property type="entry name" value="RNase_T2_His_AS_2"/>
</dbReference>
<comment type="similarity">
    <text evidence="1 4">Belongs to the RNase T2 family.</text>
</comment>
<proteinExistence type="inferred from homology"/>
<name>A0A6A6CV69_ZASCE</name>
<sequence>MKSTLTVAAFAASASAALYNISPDNHTCVLQPQYLSCSAKANPKTVDTCCTETFGGLLLATQFWDTWADKELPENTWTLHGLWPDFCNGSYTQYCDLSRQYDPVPSPNTTNGLPNGTFVPAYNGSNIGTFVEKLGRYDLLAWMNKYWISQTGPNADFWGHEFSKHATCFSTFDIPCYGPNYQQHEEVVDFFETTIGYYKKFPTFQWLQQYGITPSNSTQYNFIDIQDALSAQHGAVPYLGCSGPRYNETTAGRNSRTNDTGRTVLSEVWYNMHVLGRPQDYHYVPVDSPAISGCSNATGAIWYYEQTAADASPVHWNITSNVTTYEY</sequence>
<dbReference type="GeneID" id="54557972"/>
<protein>
    <recommendedName>
        <fullName evidence="2">ribonuclease T2</fullName>
        <ecNumber evidence="2">4.6.1.19</ecNumber>
    </recommendedName>
</protein>
<keyword evidence="7" id="KW-1185">Reference proteome</keyword>
<evidence type="ECO:0000256" key="2">
    <source>
        <dbReference type="ARBA" id="ARBA00012571"/>
    </source>
</evidence>
<dbReference type="AlphaFoldDB" id="A0A6A6CV69"/>
<dbReference type="GO" id="GO:0005576">
    <property type="term" value="C:extracellular region"/>
    <property type="evidence" value="ECO:0007669"/>
    <property type="project" value="TreeGrafter"/>
</dbReference>
<feature type="chain" id="PRO_5025369887" description="ribonuclease T2" evidence="5">
    <location>
        <begin position="17"/>
        <end position="327"/>
    </location>
</feature>
<dbReference type="InterPro" id="IPR001568">
    <property type="entry name" value="RNase_T2-like"/>
</dbReference>
<dbReference type="GO" id="GO:0006401">
    <property type="term" value="P:RNA catabolic process"/>
    <property type="evidence" value="ECO:0007669"/>
    <property type="project" value="TreeGrafter"/>
</dbReference>
<evidence type="ECO:0000313" key="6">
    <source>
        <dbReference type="EMBL" id="KAF2170935.1"/>
    </source>
</evidence>
<gene>
    <name evidence="6" type="ORF">M409DRAFT_18907</name>
</gene>